<gene>
    <name evidence="2" type="ORF">CFD26_100725</name>
</gene>
<feature type="region of interest" description="Disordered" evidence="1">
    <location>
        <begin position="1"/>
        <end position="28"/>
    </location>
</feature>
<comment type="caution">
    <text evidence="2">The sequence shown here is derived from an EMBL/GenBank/DDBJ whole genome shotgun (WGS) entry which is preliminary data.</text>
</comment>
<evidence type="ECO:0000256" key="1">
    <source>
        <dbReference type="SAM" id="MobiDB-lite"/>
    </source>
</evidence>
<dbReference type="EMBL" id="NIDN02000345">
    <property type="protein sequence ID" value="RLL93280.1"/>
    <property type="molecule type" value="Genomic_DNA"/>
</dbReference>
<protein>
    <submittedName>
        <fullName evidence="2">Uncharacterized protein</fullName>
    </submittedName>
</protein>
<dbReference type="Proteomes" id="UP000215289">
    <property type="component" value="Unassembled WGS sequence"/>
</dbReference>
<evidence type="ECO:0000313" key="2">
    <source>
        <dbReference type="EMBL" id="RLL93280.1"/>
    </source>
</evidence>
<sequence>MKGPSNGQKNESHTMRNTQSVEQSQFRGRRSLLVKVRMQPHKSSPPIVESVALWRSDNDAANGPATSSSEYEAFLLLAYGFSYPGRRMGNGVTVHLKRPSAKKGTNAKEAELTQLESA</sequence>
<feature type="compositionally biased region" description="Polar residues" evidence="1">
    <location>
        <begin position="1"/>
        <end position="26"/>
    </location>
</feature>
<dbReference type="AlphaFoldDB" id="A0A3R7FM96"/>
<organism evidence="2 3">
    <name type="scientific">Aspergillus turcosus</name>
    <dbReference type="NCBI Taxonomy" id="1245748"/>
    <lineage>
        <taxon>Eukaryota</taxon>
        <taxon>Fungi</taxon>
        <taxon>Dikarya</taxon>
        <taxon>Ascomycota</taxon>
        <taxon>Pezizomycotina</taxon>
        <taxon>Eurotiomycetes</taxon>
        <taxon>Eurotiomycetidae</taxon>
        <taxon>Eurotiales</taxon>
        <taxon>Aspergillaceae</taxon>
        <taxon>Aspergillus</taxon>
        <taxon>Aspergillus subgen. Fumigati</taxon>
    </lineage>
</organism>
<feature type="region of interest" description="Disordered" evidence="1">
    <location>
        <begin position="99"/>
        <end position="118"/>
    </location>
</feature>
<proteinExistence type="predicted"/>
<name>A0A3R7FM96_9EURO</name>
<keyword evidence="3" id="KW-1185">Reference proteome</keyword>
<accession>A0A3R7FM96</accession>
<evidence type="ECO:0000313" key="3">
    <source>
        <dbReference type="Proteomes" id="UP000215289"/>
    </source>
</evidence>
<reference evidence="2 3" key="1">
    <citation type="submission" date="2018-08" db="EMBL/GenBank/DDBJ databases">
        <title>Draft genome sequences of two Aspergillus turcosus clinical strains isolated from bronchoalveolar lavage fluid: one azole-susceptible and the other azole-resistant.</title>
        <authorList>
            <person name="Parent-Michaud M."/>
            <person name="Dufresne P.J."/>
            <person name="Fournier E."/>
            <person name="Martineau C."/>
            <person name="Moreira S."/>
            <person name="Perkins V."/>
            <person name="De Repentigny L."/>
            <person name="Dufresne S.F."/>
        </authorList>
    </citation>
    <scope>NUCLEOTIDE SEQUENCE [LARGE SCALE GENOMIC DNA]</scope>
    <source>
        <strain evidence="2">HMR AF 1038</strain>
    </source>
</reference>